<feature type="binding site" evidence="11 12">
    <location>
        <begin position="67"/>
        <end position="68"/>
    </location>
    <ligand>
        <name>FAD</name>
        <dbReference type="ChEBI" id="CHEBI:57692"/>
    </ligand>
</feature>
<dbReference type="Gene3D" id="2.40.30.10">
    <property type="entry name" value="Translation factors"/>
    <property type="match status" value="1"/>
</dbReference>
<name>A0A1M4VQZ1_9LACT</name>
<keyword evidence="4 11" id="KW-0001">2Fe-2S</keyword>
<feature type="binding site" evidence="11 13">
    <location>
        <position position="226"/>
    </location>
    <ligand>
        <name>[2Fe-2S] cluster</name>
        <dbReference type="ChEBI" id="CHEBI:190135"/>
    </ligand>
</feature>
<dbReference type="PROSITE" id="PS51384">
    <property type="entry name" value="FAD_FR"/>
    <property type="match status" value="1"/>
</dbReference>
<feature type="domain" description="FAD-binding FR-type" evidence="14">
    <location>
        <begin position="1"/>
        <end position="92"/>
    </location>
</feature>
<evidence type="ECO:0000259" key="14">
    <source>
        <dbReference type="PROSITE" id="PS51384"/>
    </source>
</evidence>
<dbReference type="RefSeq" id="WP_073297216.1">
    <property type="nucleotide sequence ID" value="NZ_FQUF01000012.1"/>
</dbReference>
<dbReference type="GO" id="GO:0009055">
    <property type="term" value="F:electron transfer activity"/>
    <property type="evidence" value="ECO:0007669"/>
    <property type="project" value="UniProtKB-UniRule"/>
</dbReference>
<dbReference type="InterPro" id="IPR017927">
    <property type="entry name" value="FAD-bd_FR_type"/>
</dbReference>
<comment type="cofactor">
    <cofactor evidence="11 12">
        <name>FAD</name>
        <dbReference type="ChEBI" id="CHEBI:57692"/>
    </cofactor>
    <text evidence="11 12">Binds 1 FAD per subunit.</text>
</comment>
<keyword evidence="16" id="KW-1185">Reference proteome</keyword>
<comment type="subunit">
    <text evidence="11">Heterotetramer of 2 PyrK and 2 PyrD type B subunits.</text>
</comment>
<evidence type="ECO:0000256" key="4">
    <source>
        <dbReference type="ARBA" id="ARBA00022714"/>
    </source>
</evidence>
<keyword evidence="7 11" id="KW-0665">Pyrimidine biosynthesis</keyword>
<dbReference type="GO" id="GO:0051537">
    <property type="term" value="F:2 iron, 2 sulfur cluster binding"/>
    <property type="evidence" value="ECO:0007669"/>
    <property type="project" value="UniProtKB-KW"/>
</dbReference>
<keyword evidence="9 11" id="KW-0408">Iron</keyword>
<dbReference type="AlphaFoldDB" id="A0A1M4VQZ1"/>
<evidence type="ECO:0000256" key="3">
    <source>
        <dbReference type="ARBA" id="ARBA00022630"/>
    </source>
</evidence>
<comment type="function">
    <text evidence="11">Responsible for channeling the electrons from the oxidation of dihydroorotate from the FMN redox center in the PyrD type B subunit to the ultimate electron acceptor NAD(+).</text>
</comment>
<sequence>MKIISNNCIAKDTYELILDAREIKEIKAGQFMHLKSGRDDLILRRPISIASYNEEELNLVYKVIGEGTKAMSLFEPGEEVDALGPLGNGFDLLDVEEVLIVGGGMGVAPLYQLAKEFTHKNIRVTSVLGFGSADMAYYIEKFQVLGEVIITTDDGSMGVKGNVGNVIDELKEFDAIYACGPWPLLYYLQMTFDDHPHLYVSLEERMACGIGACYACDTKDKKHRICTDGPVFNIKEVEL</sequence>
<evidence type="ECO:0000256" key="12">
    <source>
        <dbReference type="PIRSR" id="PIRSR006816-1"/>
    </source>
</evidence>
<evidence type="ECO:0000256" key="7">
    <source>
        <dbReference type="ARBA" id="ARBA00022975"/>
    </source>
</evidence>
<comment type="similarity">
    <text evidence="1 11">Belongs to the PyrK family.</text>
</comment>
<dbReference type="EMBL" id="FQUF01000012">
    <property type="protein sequence ID" value="SHE71280.1"/>
    <property type="molecule type" value="Genomic_DNA"/>
</dbReference>
<dbReference type="HAMAP" id="MF_01211">
    <property type="entry name" value="DHODB_Fe_S_bind"/>
    <property type="match status" value="1"/>
</dbReference>
<evidence type="ECO:0000256" key="5">
    <source>
        <dbReference type="ARBA" id="ARBA00022723"/>
    </source>
</evidence>
<dbReference type="SUPFAM" id="SSF52343">
    <property type="entry name" value="Ferredoxin reductase-like, C-terminal NADP-linked domain"/>
    <property type="match status" value="1"/>
</dbReference>
<evidence type="ECO:0000313" key="16">
    <source>
        <dbReference type="Proteomes" id="UP000184128"/>
    </source>
</evidence>
<dbReference type="UniPathway" id="UPA00070">
    <property type="reaction ID" value="UER00945"/>
</dbReference>
<keyword evidence="8 11" id="KW-0249">Electron transport</keyword>
<feature type="binding site" evidence="11 12">
    <location>
        <begin position="45"/>
        <end position="48"/>
    </location>
    <ligand>
        <name>FAD</name>
        <dbReference type="ChEBI" id="CHEBI:57692"/>
    </ligand>
</feature>
<dbReference type="InterPro" id="IPR039261">
    <property type="entry name" value="FNR_nucleotide-bd"/>
</dbReference>
<comment type="cofactor">
    <cofactor evidence="11">
        <name>[2Fe-2S] cluster</name>
        <dbReference type="ChEBI" id="CHEBI:190135"/>
    </cofactor>
    <text evidence="11">Binds 1 [2Fe-2S] cluster per subunit.</text>
</comment>
<evidence type="ECO:0000256" key="9">
    <source>
        <dbReference type="ARBA" id="ARBA00023004"/>
    </source>
</evidence>
<dbReference type="InterPro" id="IPR012165">
    <property type="entry name" value="Cyt_c3_hydrogenase_gsu"/>
</dbReference>
<dbReference type="CDD" id="cd06218">
    <property type="entry name" value="DHOD_e_trans"/>
    <property type="match status" value="1"/>
</dbReference>
<dbReference type="GO" id="GO:0044205">
    <property type="term" value="P:'de novo' UMP biosynthetic process"/>
    <property type="evidence" value="ECO:0007669"/>
    <property type="project" value="UniProtKB-UniRule"/>
</dbReference>
<keyword evidence="2 11" id="KW-0813">Transport</keyword>
<dbReference type="STRING" id="1121025.SAMN02745249_00993"/>
<evidence type="ECO:0000256" key="11">
    <source>
        <dbReference type="HAMAP-Rule" id="MF_01211"/>
    </source>
</evidence>
<keyword evidence="3 11" id="KW-0285">Flavoprotein</keyword>
<dbReference type="InterPro" id="IPR050353">
    <property type="entry name" value="PyrK_electron_transfer"/>
</dbReference>
<feature type="binding site" evidence="11 13">
    <location>
        <position position="213"/>
    </location>
    <ligand>
        <name>[2Fe-2S] cluster</name>
        <dbReference type="ChEBI" id="CHEBI:190135"/>
    </ligand>
</feature>
<dbReference type="PANTHER" id="PTHR43513:SF3">
    <property type="entry name" value="DIHYDROOROTATE DEHYDROGENASE B (NAD(+)), ELECTRON TRANSFER SUBUNIT-RELATED"/>
    <property type="match status" value="1"/>
</dbReference>
<evidence type="ECO:0000256" key="13">
    <source>
        <dbReference type="PIRSR" id="PIRSR006816-2"/>
    </source>
</evidence>
<comment type="caution">
    <text evidence="11">Lacks conserved residue(s) required for the propagation of feature annotation.</text>
</comment>
<dbReference type="Gene3D" id="3.40.50.80">
    <property type="entry name" value="Nucleotide-binding domain of ferredoxin-NADP reductase (FNR) module"/>
    <property type="match status" value="1"/>
</dbReference>
<organism evidence="15 16">
    <name type="scientific">Atopostipes suicloacalis DSM 15692</name>
    <dbReference type="NCBI Taxonomy" id="1121025"/>
    <lineage>
        <taxon>Bacteria</taxon>
        <taxon>Bacillati</taxon>
        <taxon>Bacillota</taxon>
        <taxon>Bacilli</taxon>
        <taxon>Lactobacillales</taxon>
        <taxon>Carnobacteriaceae</taxon>
        <taxon>Atopostipes</taxon>
    </lineage>
</organism>
<gene>
    <name evidence="11" type="primary">pyrK</name>
    <name evidence="15" type="ORF">SAMN02745249_00993</name>
</gene>
<evidence type="ECO:0000256" key="1">
    <source>
        <dbReference type="ARBA" id="ARBA00006422"/>
    </source>
</evidence>
<keyword evidence="10 11" id="KW-0411">Iron-sulfur</keyword>
<dbReference type="Proteomes" id="UP000184128">
    <property type="component" value="Unassembled WGS sequence"/>
</dbReference>
<comment type="pathway">
    <text evidence="11">Pyrimidine metabolism; UMP biosynthesis via de novo pathway; orotate from (S)-dihydroorotate (NAD(+) route): step 1/1.</text>
</comment>
<evidence type="ECO:0000256" key="6">
    <source>
        <dbReference type="ARBA" id="ARBA00022827"/>
    </source>
</evidence>
<dbReference type="InterPro" id="IPR019480">
    <property type="entry name" value="Dihydroorotate_DH_Fe-S-bd"/>
</dbReference>
<comment type="cofactor">
    <cofactor evidence="13">
        <name>[2Fe-2S] cluster</name>
        <dbReference type="ChEBI" id="CHEBI:190135"/>
    </cofactor>
    <text evidence="13">Binds 1 [2Fe-2S] cluster per subunit.</text>
</comment>
<dbReference type="PANTHER" id="PTHR43513">
    <property type="entry name" value="DIHYDROOROTATE DEHYDROGENASE B (NAD(+)), ELECTRON TRANSFER SUBUNIT"/>
    <property type="match status" value="1"/>
</dbReference>
<dbReference type="Gene3D" id="2.10.240.10">
    <property type="entry name" value="Dihydroorotate dehydrogenase, electron transfer subunit"/>
    <property type="match status" value="1"/>
</dbReference>
<evidence type="ECO:0000256" key="10">
    <source>
        <dbReference type="ARBA" id="ARBA00023014"/>
    </source>
</evidence>
<evidence type="ECO:0000256" key="2">
    <source>
        <dbReference type="ARBA" id="ARBA00022448"/>
    </source>
</evidence>
<keyword evidence="5 11" id="KW-0479">Metal-binding</keyword>
<protein>
    <recommendedName>
        <fullName evidence="11">Dihydroorotate dehydrogenase B (NAD(+)), electron transfer subunit</fullName>
    </recommendedName>
    <alternativeName>
        <fullName evidence="11">Dihydroorotate oxidase B, electron transfer subunit</fullName>
    </alternativeName>
</protein>
<feature type="binding site" evidence="11 13">
    <location>
        <position position="208"/>
    </location>
    <ligand>
        <name>[2Fe-2S] cluster</name>
        <dbReference type="ChEBI" id="CHEBI:190135"/>
    </ligand>
</feature>
<reference evidence="15 16" key="1">
    <citation type="submission" date="2016-11" db="EMBL/GenBank/DDBJ databases">
        <authorList>
            <person name="Jaros S."/>
            <person name="Januszkiewicz K."/>
            <person name="Wedrychowicz H."/>
        </authorList>
    </citation>
    <scope>NUCLEOTIDE SEQUENCE [LARGE SCALE GENOMIC DNA]</scope>
    <source>
        <strain evidence="15 16">DSM 15692</strain>
    </source>
</reference>
<dbReference type="SUPFAM" id="SSF63380">
    <property type="entry name" value="Riboflavin synthase domain-like"/>
    <property type="match status" value="1"/>
</dbReference>
<dbReference type="InterPro" id="IPR023455">
    <property type="entry name" value="Dihydroorotate_DHASE_ETsu"/>
</dbReference>
<dbReference type="Pfam" id="PF10418">
    <property type="entry name" value="DHODB_Fe-S_bind"/>
    <property type="match status" value="1"/>
</dbReference>
<proteinExistence type="inferred from homology"/>
<dbReference type="GO" id="GO:0016491">
    <property type="term" value="F:oxidoreductase activity"/>
    <property type="evidence" value="ECO:0007669"/>
    <property type="project" value="InterPro"/>
</dbReference>
<dbReference type="OrthoDB" id="9778346at2"/>
<dbReference type="GO" id="GO:0050660">
    <property type="term" value="F:flavin adenine dinucleotide binding"/>
    <property type="evidence" value="ECO:0007669"/>
    <property type="project" value="InterPro"/>
</dbReference>
<dbReference type="InterPro" id="IPR017938">
    <property type="entry name" value="Riboflavin_synthase-like_b-brl"/>
</dbReference>
<dbReference type="GO" id="GO:0046872">
    <property type="term" value="F:metal ion binding"/>
    <property type="evidence" value="ECO:0007669"/>
    <property type="project" value="UniProtKB-KW"/>
</dbReference>
<evidence type="ECO:0000256" key="8">
    <source>
        <dbReference type="ARBA" id="ARBA00022982"/>
    </source>
</evidence>
<dbReference type="InterPro" id="IPR037117">
    <property type="entry name" value="Dihydroorotate_DH_ele_sf"/>
</dbReference>
<feature type="binding site" evidence="11 13">
    <location>
        <position position="216"/>
    </location>
    <ligand>
        <name>[2Fe-2S] cluster</name>
        <dbReference type="ChEBI" id="CHEBI:190135"/>
    </ligand>
</feature>
<evidence type="ECO:0000313" key="15">
    <source>
        <dbReference type="EMBL" id="SHE71280.1"/>
    </source>
</evidence>
<accession>A0A1M4VQZ1</accession>
<dbReference type="PIRSF" id="PIRSF006816">
    <property type="entry name" value="Cyc3_hyd_g"/>
    <property type="match status" value="1"/>
</dbReference>
<keyword evidence="6 11" id="KW-0274">FAD</keyword>